<organism evidence="1 2">
    <name type="scientific">Runella aurantiaca</name>
    <dbReference type="NCBI Taxonomy" id="2282308"/>
    <lineage>
        <taxon>Bacteria</taxon>
        <taxon>Pseudomonadati</taxon>
        <taxon>Bacteroidota</taxon>
        <taxon>Cytophagia</taxon>
        <taxon>Cytophagales</taxon>
        <taxon>Spirosomataceae</taxon>
        <taxon>Runella</taxon>
    </lineage>
</organism>
<dbReference type="AlphaFoldDB" id="A0A369I2U4"/>
<comment type="caution">
    <text evidence="1">The sequence shown here is derived from an EMBL/GenBank/DDBJ whole genome shotgun (WGS) entry which is preliminary data.</text>
</comment>
<protein>
    <submittedName>
        <fullName evidence="1">Uncharacterized protein</fullName>
    </submittedName>
</protein>
<accession>A0A369I2U4</accession>
<reference evidence="1 2" key="1">
    <citation type="submission" date="2018-07" db="EMBL/GenBank/DDBJ databases">
        <title>Genome analysis of Runella aurantiaca.</title>
        <authorList>
            <person name="Yang X."/>
        </authorList>
    </citation>
    <scope>NUCLEOTIDE SEQUENCE [LARGE SCALE GENOMIC DNA]</scope>
    <source>
        <strain evidence="1 2">YX9</strain>
    </source>
</reference>
<dbReference type="EMBL" id="QPIW01000040">
    <property type="protein sequence ID" value="RDB02575.1"/>
    <property type="molecule type" value="Genomic_DNA"/>
</dbReference>
<evidence type="ECO:0000313" key="1">
    <source>
        <dbReference type="EMBL" id="RDB02575.1"/>
    </source>
</evidence>
<gene>
    <name evidence="1" type="ORF">DVG78_28065</name>
</gene>
<sequence length="110" mass="12684">MKTLICILPILISIETNGFSESTSSNLHMPSIGYWVVETNPQKCDLSLVYYYDNKDDLIHSEVIVLGPKNFPNNRLKRKFNKKLKHIILKESSDNTTESDNQWVLATKKK</sequence>
<keyword evidence="2" id="KW-1185">Reference proteome</keyword>
<evidence type="ECO:0000313" key="2">
    <source>
        <dbReference type="Proteomes" id="UP000253141"/>
    </source>
</evidence>
<dbReference type="Proteomes" id="UP000253141">
    <property type="component" value="Unassembled WGS sequence"/>
</dbReference>
<name>A0A369I2U4_9BACT</name>
<proteinExistence type="predicted"/>